<dbReference type="InterPro" id="IPR029063">
    <property type="entry name" value="SAM-dependent_MTases_sf"/>
</dbReference>
<protein>
    <recommendedName>
        <fullName evidence="1">site-specific DNA-methyltransferase (adenine-specific)</fullName>
        <ecNumber evidence="1">2.1.1.72</ecNumber>
    </recommendedName>
</protein>
<evidence type="ECO:0000313" key="9">
    <source>
        <dbReference type="Proteomes" id="UP000034705"/>
    </source>
</evidence>
<organism evidence="8 9">
    <name type="scientific">Candidatus Uhrbacteria bacterium GW2011_GWF2_46_218</name>
    <dbReference type="NCBI Taxonomy" id="1619001"/>
    <lineage>
        <taxon>Bacteria</taxon>
        <taxon>Candidatus Uhriibacteriota</taxon>
    </lineage>
</organism>
<feature type="domain" description="DNA methylase adenine-specific" evidence="7">
    <location>
        <begin position="81"/>
        <end position="177"/>
    </location>
</feature>
<dbReference type="PANTHER" id="PTHR42933">
    <property type="entry name" value="SLR6095 PROTEIN"/>
    <property type="match status" value="1"/>
</dbReference>
<evidence type="ECO:0000259" key="7">
    <source>
        <dbReference type="Pfam" id="PF02384"/>
    </source>
</evidence>
<dbReference type="GO" id="GO:0009007">
    <property type="term" value="F:site-specific DNA-methyltransferase (adenine-specific) activity"/>
    <property type="evidence" value="ECO:0007669"/>
    <property type="project" value="UniProtKB-EC"/>
</dbReference>
<dbReference type="Proteomes" id="UP000034705">
    <property type="component" value="Unassembled WGS sequence"/>
</dbReference>
<keyword evidence="5" id="KW-0680">Restriction system</keyword>
<dbReference type="Pfam" id="PF02384">
    <property type="entry name" value="N6_Mtase"/>
    <property type="match status" value="1"/>
</dbReference>
<proteinExistence type="predicted"/>
<dbReference type="PANTHER" id="PTHR42933:SF3">
    <property type="entry name" value="TYPE I RESTRICTION ENZYME MJAVIII METHYLASE SUBUNIT"/>
    <property type="match status" value="1"/>
</dbReference>
<dbReference type="GO" id="GO:0003677">
    <property type="term" value="F:DNA binding"/>
    <property type="evidence" value="ECO:0007669"/>
    <property type="project" value="InterPro"/>
</dbReference>
<accession>A0A0G1SFX9</accession>
<dbReference type="EC" id="2.1.1.72" evidence="1"/>
<dbReference type="PRINTS" id="PR00507">
    <property type="entry name" value="N12N6MTFRASE"/>
</dbReference>
<dbReference type="AlphaFoldDB" id="A0A0G1SFX9"/>
<comment type="caution">
    <text evidence="8">The sequence shown here is derived from an EMBL/GenBank/DDBJ whole genome shotgun (WGS) entry which is preliminary data.</text>
</comment>
<dbReference type="SUPFAM" id="SSF53335">
    <property type="entry name" value="S-adenosyl-L-methionine-dependent methyltransferases"/>
    <property type="match status" value="1"/>
</dbReference>
<dbReference type="Gene3D" id="3.40.50.150">
    <property type="entry name" value="Vaccinia Virus protein VP39"/>
    <property type="match status" value="1"/>
</dbReference>
<dbReference type="InterPro" id="IPR051537">
    <property type="entry name" value="DNA_Adenine_Mtase"/>
</dbReference>
<keyword evidence="2" id="KW-0489">Methyltransferase</keyword>
<dbReference type="InterPro" id="IPR003356">
    <property type="entry name" value="DNA_methylase_A-5"/>
</dbReference>
<gene>
    <name evidence="8" type="ORF">UX45_C0021G0007</name>
</gene>
<dbReference type="GO" id="GO:0032259">
    <property type="term" value="P:methylation"/>
    <property type="evidence" value="ECO:0007669"/>
    <property type="project" value="UniProtKB-KW"/>
</dbReference>
<dbReference type="GO" id="GO:0008170">
    <property type="term" value="F:N-methyltransferase activity"/>
    <property type="evidence" value="ECO:0007669"/>
    <property type="project" value="InterPro"/>
</dbReference>
<sequence length="248" mass="27982">MEKQKSFAQYMQQLARRNSISNVFSDFLEMAVCALSLGAMENRYLEIVRGYDKPEAYLMTEAFGALVIEMDNNGEGLRDVFGDFFMEHISFGHNGQFFTPEPICDLMALLNDPISFGDRILDCACGSGRILMAAAKINRNALFYGADIDRNCCMMCLINMCLNGMFGEVAWMNSLSNQFYGAWQVQLHPTGKGLYILPITESESQIVLKMPKNVTRNPQSVTISEISEQTDILDDLLIQNKTQQLKLF</sequence>
<evidence type="ECO:0000256" key="5">
    <source>
        <dbReference type="ARBA" id="ARBA00022747"/>
    </source>
</evidence>
<comment type="catalytic activity">
    <reaction evidence="6">
        <text>a 2'-deoxyadenosine in DNA + S-adenosyl-L-methionine = an N(6)-methyl-2'-deoxyadenosine in DNA + S-adenosyl-L-homocysteine + H(+)</text>
        <dbReference type="Rhea" id="RHEA:15197"/>
        <dbReference type="Rhea" id="RHEA-COMP:12418"/>
        <dbReference type="Rhea" id="RHEA-COMP:12419"/>
        <dbReference type="ChEBI" id="CHEBI:15378"/>
        <dbReference type="ChEBI" id="CHEBI:57856"/>
        <dbReference type="ChEBI" id="CHEBI:59789"/>
        <dbReference type="ChEBI" id="CHEBI:90615"/>
        <dbReference type="ChEBI" id="CHEBI:90616"/>
        <dbReference type="EC" id="2.1.1.72"/>
    </reaction>
</comment>
<evidence type="ECO:0000256" key="1">
    <source>
        <dbReference type="ARBA" id="ARBA00011900"/>
    </source>
</evidence>
<evidence type="ECO:0000256" key="2">
    <source>
        <dbReference type="ARBA" id="ARBA00022603"/>
    </source>
</evidence>
<keyword evidence="4" id="KW-0949">S-adenosyl-L-methionine</keyword>
<evidence type="ECO:0000256" key="3">
    <source>
        <dbReference type="ARBA" id="ARBA00022679"/>
    </source>
</evidence>
<evidence type="ECO:0000313" key="8">
    <source>
        <dbReference type="EMBL" id="KKU32235.1"/>
    </source>
</evidence>
<dbReference type="GO" id="GO:0009307">
    <property type="term" value="P:DNA restriction-modification system"/>
    <property type="evidence" value="ECO:0007669"/>
    <property type="project" value="UniProtKB-KW"/>
</dbReference>
<dbReference type="EMBL" id="LCMG01000021">
    <property type="protein sequence ID" value="KKU32235.1"/>
    <property type="molecule type" value="Genomic_DNA"/>
</dbReference>
<evidence type="ECO:0000256" key="6">
    <source>
        <dbReference type="ARBA" id="ARBA00047942"/>
    </source>
</evidence>
<keyword evidence="3" id="KW-0808">Transferase</keyword>
<evidence type="ECO:0000256" key="4">
    <source>
        <dbReference type="ARBA" id="ARBA00022691"/>
    </source>
</evidence>
<reference evidence="8 9" key="1">
    <citation type="journal article" date="2015" name="Nature">
        <title>rRNA introns, odd ribosomes, and small enigmatic genomes across a large radiation of phyla.</title>
        <authorList>
            <person name="Brown C.T."/>
            <person name="Hug L.A."/>
            <person name="Thomas B.C."/>
            <person name="Sharon I."/>
            <person name="Castelle C.J."/>
            <person name="Singh A."/>
            <person name="Wilkins M.J."/>
            <person name="Williams K.H."/>
            <person name="Banfield J.F."/>
        </authorList>
    </citation>
    <scope>NUCLEOTIDE SEQUENCE [LARGE SCALE GENOMIC DNA]</scope>
</reference>
<name>A0A0G1SFX9_9BACT</name>